<evidence type="ECO:0000313" key="3">
    <source>
        <dbReference type="Proteomes" id="UP000240493"/>
    </source>
</evidence>
<keyword evidence="3" id="KW-1185">Reference proteome</keyword>
<dbReference type="Proteomes" id="UP000240493">
    <property type="component" value="Unassembled WGS sequence"/>
</dbReference>
<sequence>MKVYISQAAATVKCLPAYLIEWQYNTYALLTIHGYLIAHCHGRSTSYRAPGTAWPKTWENKGHVQWRADLLPLQERKQASWFALLMRSFERWPWPFGAQYGAMLYLQKSQQGLASLASGMVRGPLHLGHSKRWMKLARHASPPRHPLRNPLDGHPFWTQFPGVSNGRERGERSQRAHGRC</sequence>
<protein>
    <submittedName>
        <fullName evidence="2">Uncharacterized protein</fullName>
    </submittedName>
</protein>
<evidence type="ECO:0000313" key="2">
    <source>
        <dbReference type="EMBL" id="PTB46239.1"/>
    </source>
</evidence>
<proteinExistence type="predicted"/>
<organism evidence="2 3">
    <name type="scientific">Trichoderma asperellum (strain ATCC 204424 / CBS 433.97 / NBRC 101777)</name>
    <dbReference type="NCBI Taxonomy" id="1042311"/>
    <lineage>
        <taxon>Eukaryota</taxon>
        <taxon>Fungi</taxon>
        <taxon>Dikarya</taxon>
        <taxon>Ascomycota</taxon>
        <taxon>Pezizomycotina</taxon>
        <taxon>Sordariomycetes</taxon>
        <taxon>Hypocreomycetidae</taxon>
        <taxon>Hypocreales</taxon>
        <taxon>Hypocreaceae</taxon>
        <taxon>Trichoderma</taxon>
    </lineage>
</organism>
<evidence type="ECO:0000256" key="1">
    <source>
        <dbReference type="SAM" id="MobiDB-lite"/>
    </source>
</evidence>
<feature type="region of interest" description="Disordered" evidence="1">
    <location>
        <begin position="158"/>
        <end position="180"/>
    </location>
</feature>
<name>A0A2T3ZN59_TRIA4</name>
<reference evidence="2 3" key="1">
    <citation type="submission" date="2016-07" db="EMBL/GenBank/DDBJ databases">
        <title>Multiple horizontal gene transfer events from other fungi enriched the ability of initially mycotrophic Trichoderma (Ascomycota) to feed on dead plant biomass.</title>
        <authorList>
            <consortium name="DOE Joint Genome Institute"/>
            <person name="Aerts A."/>
            <person name="Atanasova L."/>
            <person name="Chenthamara K."/>
            <person name="Zhang J."/>
            <person name="Grujic M."/>
            <person name="Henrissat B."/>
            <person name="Kuo A."/>
            <person name="Salamov A."/>
            <person name="Lipzen A."/>
            <person name="Labutti K."/>
            <person name="Barry K."/>
            <person name="Miao Y."/>
            <person name="Rahimi M.J."/>
            <person name="Shen Q."/>
            <person name="Grigoriev I.V."/>
            <person name="Kubicek C.P."/>
            <person name="Druzhinina I.S."/>
        </authorList>
    </citation>
    <scope>NUCLEOTIDE SEQUENCE [LARGE SCALE GENOMIC DNA]</scope>
    <source>
        <strain evidence="2 3">CBS 433.97</strain>
    </source>
</reference>
<dbReference type="EMBL" id="KZ679256">
    <property type="protein sequence ID" value="PTB46239.1"/>
    <property type="molecule type" value="Genomic_DNA"/>
</dbReference>
<dbReference type="AlphaFoldDB" id="A0A2T3ZN59"/>
<accession>A0A2T3ZN59</accession>
<gene>
    <name evidence="2" type="ORF">M441DRAFT_211471</name>
</gene>